<dbReference type="CDD" id="cd16463">
    <property type="entry name" value="RING-H2_PHR"/>
    <property type="match status" value="1"/>
</dbReference>
<accession>A0A8S1P601</accession>
<organism evidence="6 7">
    <name type="scientific">Paramecium sonneborni</name>
    <dbReference type="NCBI Taxonomy" id="65129"/>
    <lineage>
        <taxon>Eukaryota</taxon>
        <taxon>Sar</taxon>
        <taxon>Alveolata</taxon>
        <taxon>Ciliophora</taxon>
        <taxon>Intramacronucleata</taxon>
        <taxon>Oligohymenophorea</taxon>
        <taxon>Peniculida</taxon>
        <taxon>Parameciidae</taxon>
        <taxon>Paramecium</taxon>
    </lineage>
</organism>
<dbReference type="GO" id="GO:0005634">
    <property type="term" value="C:nucleus"/>
    <property type="evidence" value="ECO:0007669"/>
    <property type="project" value="TreeGrafter"/>
</dbReference>
<evidence type="ECO:0000313" key="6">
    <source>
        <dbReference type="EMBL" id="CAD8098457.1"/>
    </source>
</evidence>
<evidence type="ECO:0000256" key="3">
    <source>
        <dbReference type="ARBA" id="ARBA00022833"/>
    </source>
</evidence>
<dbReference type="PROSITE" id="PS50089">
    <property type="entry name" value="ZF_RING_2"/>
    <property type="match status" value="1"/>
</dbReference>
<dbReference type="PROSITE" id="PS00518">
    <property type="entry name" value="ZF_RING_1"/>
    <property type="match status" value="1"/>
</dbReference>
<keyword evidence="3" id="KW-0862">Zinc</keyword>
<proteinExistence type="predicted"/>
<evidence type="ECO:0000256" key="2">
    <source>
        <dbReference type="ARBA" id="ARBA00022771"/>
    </source>
</evidence>
<protein>
    <recommendedName>
        <fullName evidence="5">RING-type domain-containing protein</fullName>
    </recommendedName>
</protein>
<dbReference type="PANTHER" id="PTHR45943">
    <property type="entry name" value="E3 UBIQUITIN-PROTEIN LIGASE MYCBP2"/>
    <property type="match status" value="1"/>
</dbReference>
<keyword evidence="7" id="KW-1185">Reference proteome</keyword>
<comment type="caution">
    <text evidence="6">The sequence shown here is derived from an EMBL/GenBank/DDBJ whole genome shotgun (WGS) entry which is preliminary data.</text>
</comment>
<evidence type="ECO:0000256" key="1">
    <source>
        <dbReference type="ARBA" id="ARBA00022723"/>
    </source>
</evidence>
<reference evidence="6" key="1">
    <citation type="submission" date="2021-01" db="EMBL/GenBank/DDBJ databases">
        <authorList>
            <consortium name="Genoscope - CEA"/>
            <person name="William W."/>
        </authorList>
    </citation>
    <scope>NUCLEOTIDE SEQUENCE</scope>
</reference>
<name>A0A8S1P601_9CILI</name>
<evidence type="ECO:0000259" key="5">
    <source>
        <dbReference type="PROSITE" id="PS50089"/>
    </source>
</evidence>
<dbReference type="PANTHER" id="PTHR45943:SF2">
    <property type="entry name" value="RING-TYPE DOMAIN-CONTAINING PROTEIN"/>
    <property type="match status" value="1"/>
</dbReference>
<keyword evidence="2 4" id="KW-0863">Zinc-finger</keyword>
<dbReference type="EMBL" id="CAJJDN010000070">
    <property type="protein sequence ID" value="CAD8098457.1"/>
    <property type="molecule type" value="Genomic_DNA"/>
</dbReference>
<gene>
    <name evidence="6" type="ORF">PSON_ATCC_30995.1.T0700128</name>
</gene>
<dbReference type="GO" id="GO:0005886">
    <property type="term" value="C:plasma membrane"/>
    <property type="evidence" value="ECO:0007669"/>
    <property type="project" value="TreeGrafter"/>
</dbReference>
<dbReference type="Proteomes" id="UP000692954">
    <property type="component" value="Unassembled WGS sequence"/>
</dbReference>
<sequence>MMQQFQQQEEPDFFVCTCGFSCHYKSEKEMEMHIDSCPVYSAYSEFMKYIERKDIQNANIDQLRVMRAEAKVYVSRLDMMLMIYQQQQQPILQKIPSQTVQCEKCHKQFEENSDFDKVWYLENCSHIICKVCMLIICKEDFLTMKSNVTCVCGKRFSDAEIKQVLGNEQYEQLTEKLNLSLQNIIECFNCKERFSFQKGNINEKIQDQNGKLVQGEQLLHYIENRFKCSNCHTEQCKNCMSVPYHTNMTCEQYKINKAAVKCRLCDQPTKIQKNQPEALQTICEQQECQTRSKNLCTNKLKCGHFCQGLKNTPCLPCLNEKCAQDQNEDDYCNICFTEGLKTQPCVKTTCGHIFHEDCLKQKLYAKWNGPRIVFNFMKCPLCNKFLDVKVPHFQKSIEEGQALLKEVQELCLQRLKLEEKEKDKELIDPTHQFFQKPLDYAMHIYCYYLCFKCKKPYFGGLKNCQQAADQDPKVEFKQEDLVCTKCCPLLTLEDKCNKHGVDFIDFKCRHCCSIALWWCHGTTHYCDPCHRNIKTNMTKPCPGLGKCPLGIPHKPNGQEMSLGCSLCRAERLKAK</sequence>
<dbReference type="AlphaFoldDB" id="A0A8S1P601"/>
<evidence type="ECO:0000256" key="4">
    <source>
        <dbReference type="PROSITE-ProRule" id="PRU00175"/>
    </source>
</evidence>
<dbReference type="SMART" id="SM01197">
    <property type="entry name" value="FANCL_C"/>
    <property type="match status" value="1"/>
</dbReference>
<dbReference type="OrthoDB" id="6050183at2759"/>
<dbReference type="GO" id="GO:0061630">
    <property type="term" value="F:ubiquitin protein ligase activity"/>
    <property type="evidence" value="ECO:0007669"/>
    <property type="project" value="TreeGrafter"/>
</dbReference>
<dbReference type="InterPro" id="IPR017907">
    <property type="entry name" value="Znf_RING_CS"/>
</dbReference>
<dbReference type="GO" id="GO:0008270">
    <property type="term" value="F:zinc ion binding"/>
    <property type="evidence" value="ECO:0007669"/>
    <property type="project" value="UniProtKB-KW"/>
</dbReference>
<feature type="domain" description="RING-type" evidence="5">
    <location>
        <begin position="332"/>
        <end position="383"/>
    </location>
</feature>
<dbReference type="InterPro" id="IPR001841">
    <property type="entry name" value="Znf_RING"/>
</dbReference>
<keyword evidence="1" id="KW-0479">Metal-binding</keyword>
<evidence type="ECO:0000313" key="7">
    <source>
        <dbReference type="Proteomes" id="UP000692954"/>
    </source>
</evidence>
<dbReference type="SMART" id="SM00184">
    <property type="entry name" value="RING"/>
    <property type="match status" value="2"/>
</dbReference>
<dbReference type="Pfam" id="PF14634">
    <property type="entry name" value="zf-RING_5"/>
    <property type="match status" value="1"/>
</dbReference>